<dbReference type="InterPro" id="IPR002575">
    <property type="entry name" value="Aminoglycoside_PTrfase"/>
</dbReference>
<gene>
    <name evidence="2" type="ORF">SPI_00215</name>
</gene>
<accession>A0A167ZXS5</accession>
<evidence type="ECO:0000313" key="3">
    <source>
        <dbReference type="Proteomes" id="UP000076874"/>
    </source>
</evidence>
<evidence type="ECO:0000313" key="2">
    <source>
        <dbReference type="EMBL" id="OAA68020.1"/>
    </source>
</evidence>
<dbReference type="AlphaFoldDB" id="A0A167ZXS5"/>
<dbReference type="PANTHER" id="PTHR21310">
    <property type="entry name" value="AMINOGLYCOSIDE PHOSPHOTRANSFERASE-RELATED-RELATED"/>
    <property type="match status" value="1"/>
</dbReference>
<dbReference type="GO" id="GO:0016301">
    <property type="term" value="F:kinase activity"/>
    <property type="evidence" value="ECO:0007669"/>
    <property type="project" value="UniProtKB-KW"/>
</dbReference>
<evidence type="ECO:0000259" key="1">
    <source>
        <dbReference type="Pfam" id="PF01636"/>
    </source>
</evidence>
<dbReference type="EMBL" id="AZHD01000001">
    <property type="protein sequence ID" value="OAA68020.1"/>
    <property type="molecule type" value="Genomic_DNA"/>
</dbReference>
<dbReference type="PANTHER" id="PTHR21310:SF39">
    <property type="entry name" value="AMINOGLYCOSIDE PHOSPHOTRANSFERASE DOMAIN-CONTAINING PROTEIN"/>
    <property type="match status" value="1"/>
</dbReference>
<dbReference type="InterPro" id="IPR011009">
    <property type="entry name" value="Kinase-like_dom_sf"/>
</dbReference>
<dbReference type="InterPro" id="IPR051678">
    <property type="entry name" value="AGP_Transferase"/>
</dbReference>
<protein>
    <submittedName>
        <fullName evidence="2">Protein kinase-like domain protein</fullName>
    </submittedName>
</protein>
<comment type="caution">
    <text evidence="2">The sequence shown here is derived from an EMBL/GenBank/DDBJ whole genome shotgun (WGS) entry which is preliminary data.</text>
</comment>
<keyword evidence="2" id="KW-0808">Transferase</keyword>
<sequence>MANADYLADAAAKLTAEELLAAREKVGTFNHRGYSITGFSYPLDHPLFYAKFRHPANLHQEARTQQFVRDSLDRMPPEETTGVSVPRVLRVIECDDDGYGFIIMEYIQGTTLQWIFEDNPHMSDDEAQPYFAKISKALRLFLAMPPPAGAKPGPYGGGIIVHPLFQDFVAAVEYTSVDMLEQHLNRVATFFFKTASTVTLERDLNLVFSDLHTGNFIFTPSGDLYVIDFDMAAFLPLSFMTFALRFPTMMSGEVAAAIRKDFLDLPQQNVDAMLHVAGTFMRGSNKMGAFDF</sequence>
<dbReference type="SUPFAM" id="SSF56112">
    <property type="entry name" value="Protein kinase-like (PK-like)"/>
    <property type="match status" value="1"/>
</dbReference>
<keyword evidence="3" id="KW-1185">Reference proteome</keyword>
<organism evidence="2 3">
    <name type="scientific">Niveomyces insectorum RCEF 264</name>
    <dbReference type="NCBI Taxonomy" id="1081102"/>
    <lineage>
        <taxon>Eukaryota</taxon>
        <taxon>Fungi</taxon>
        <taxon>Dikarya</taxon>
        <taxon>Ascomycota</taxon>
        <taxon>Pezizomycotina</taxon>
        <taxon>Sordariomycetes</taxon>
        <taxon>Hypocreomycetidae</taxon>
        <taxon>Hypocreales</taxon>
        <taxon>Cordycipitaceae</taxon>
        <taxon>Niveomyces</taxon>
    </lineage>
</organism>
<dbReference type="OrthoDB" id="3250044at2759"/>
<dbReference type="Pfam" id="PF01636">
    <property type="entry name" value="APH"/>
    <property type="match status" value="1"/>
</dbReference>
<name>A0A167ZXS5_9HYPO</name>
<proteinExistence type="predicted"/>
<dbReference type="Proteomes" id="UP000076874">
    <property type="component" value="Unassembled WGS sequence"/>
</dbReference>
<feature type="domain" description="Aminoglycoside phosphotransferase" evidence="1">
    <location>
        <begin position="53"/>
        <end position="234"/>
    </location>
</feature>
<keyword evidence="2" id="KW-0418">Kinase</keyword>
<reference evidence="2 3" key="1">
    <citation type="journal article" date="2016" name="Genome Biol. Evol.">
        <title>Divergent and convergent evolution of fungal pathogenicity.</title>
        <authorList>
            <person name="Shang Y."/>
            <person name="Xiao G."/>
            <person name="Zheng P."/>
            <person name="Cen K."/>
            <person name="Zhan S."/>
            <person name="Wang C."/>
        </authorList>
    </citation>
    <scope>NUCLEOTIDE SEQUENCE [LARGE SCALE GENOMIC DNA]</scope>
    <source>
        <strain evidence="2 3">RCEF 264</strain>
    </source>
</reference>